<comment type="cofactor">
    <cofactor evidence="1">
        <name>Zn(2+)</name>
        <dbReference type="ChEBI" id="CHEBI:29105"/>
    </cofactor>
</comment>
<comment type="subcellular location">
    <subcellularLocation>
        <location evidence="15">Cell membrane</location>
        <topology evidence="15">Peripheral membrane protein</topology>
        <orientation evidence="15">Cytoplasmic side</orientation>
    </subcellularLocation>
    <subcellularLocation>
        <location evidence="15">Cytoplasm</location>
    </subcellularLocation>
    <subcellularLocation>
        <location evidence="2">Membrane</location>
        <topology evidence="2">Peripheral membrane protein</topology>
    </subcellularLocation>
    <text evidence="15">Distribution is 50-50.</text>
</comment>
<dbReference type="NCBIfam" id="TIGR00963">
    <property type="entry name" value="secA"/>
    <property type="match status" value="1"/>
</dbReference>
<evidence type="ECO:0000256" key="1">
    <source>
        <dbReference type="ARBA" id="ARBA00001947"/>
    </source>
</evidence>
<dbReference type="InterPro" id="IPR014018">
    <property type="entry name" value="SecA_motor_DEAD"/>
</dbReference>
<keyword evidence="4 15" id="KW-0813">Transport</keyword>
<evidence type="ECO:0000256" key="2">
    <source>
        <dbReference type="ARBA" id="ARBA00004170"/>
    </source>
</evidence>
<dbReference type="EC" id="7.4.2.8" evidence="15"/>
<evidence type="ECO:0000256" key="8">
    <source>
        <dbReference type="ARBA" id="ARBA00022741"/>
    </source>
</evidence>
<evidence type="ECO:0000256" key="9">
    <source>
        <dbReference type="ARBA" id="ARBA00022833"/>
    </source>
</evidence>
<evidence type="ECO:0000256" key="3">
    <source>
        <dbReference type="ARBA" id="ARBA00007650"/>
    </source>
</evidence>
<dbReference type="PROSITE" id="PS51192">
    <property type="entry name" value="HELICASE_ATP_BIND_1"/>
    <property type="match status" value="1"/>
</dbReference>
<keyword evidence="8 15" id="KW-0547">Nucleotide-binding</keyword>
<dbReference type="Pfam" id="PF01043">
    <property type="entry name" value="SecA_PP_bind"/>
    <property type="match status" value="1"/>
</dbReference>
<feature type="binding site" evidence="15">
    <location>
        <begin position="105"/>
        <end position="109"/>
    </location>
    <ligand>
        <name>ATP</name>
        <dbReference type="ChEBI" id="CHEBI:30616"/>
    </ligand>
</feature>
<dbReference type="SUPFAM" id="SSF81886">
    <property type="entry name" value="Helical scaffold and wing domains of SecA"/>
    <property type="match status" value="1"/>
</dbReference>
<dbReference type="Gene3D" id="3.90.1440.10">
    <property type="entry name" value="SecA, preprotein cross-linking domain"/>
    <property type="match status" value="1"/>
</dbReference>
<dbReference type="PROSITE" id="PS51196">
    <property type="entry name" value="SECA_MOTOR_DEAD"/>
    <property type="match status" value="1"/>
</dbReference>
<dbReference type="Pfam" id="PF07516">
    <property type="entry name" value="SecA_SW"/>
    <property type="match status" value="1"/>
</dbReference>
<feature type="compositionally biased region" description="Basic and acidic residues" evidence="17">
    <location>
        <begin position="798"/>
        <end position="816"/>
    </location>
</feature>
<comment type="similarity">
    <text evidence="3 15 16">Belongs to the SecA family.</text>
</comment>
<dbReference type="Pfam" id="PF07517">
    <property type="entry name" value="SecA_DEAD"/>
    <property type="match status" value="1"/>
</dbReference>
<evidence type="ECO:0000256" key="14">
    <source>
        <dbReference type="ARBA" id="ARBA00023136"/>
    </source>
</evidence>
<keyword evidence="6 15" id="KW-0963">Cytoplasm</keyword>
<dbReference type="InterPro" id="IPR027417">
    <property type="entry name" value="P-loop_NTPase"/>
</dbReference>
<evidence type="ECO:0000256" key="11">
    <source>
        <dbReference type="ARBA" id="ARBA00022927"/>
    </source>
</evidence>
<dbReference type="PROSITE" id="PS51194">
    <property type="entry name" value="HELICASE_CTER"/>
    <property type="match status" value="1"/>
</dbReference>
<feature type="domain" description="Helicase C-terminal" evidence="19">
    <location>
        <begin position="416"/>
        <end position="577"/>
    </location>
</feature>
<dbReference type="InterPro" id="IPR000185">
    <property type="entry name" value="SecA"/>
</dbReference>
<dbReference type="CDD" id="cd17928">
    <property type="entry name" value="DEXDc_SecA"/>
    <property type="match status" value="1"/>
</dbReference>
<dbReference type="Proteomes" id="UP001071230">
    <property type="component" value="Unassembled WGS sequence"/>
</dbReference>
<dbReference type="Pfam" id="PF02810">
    <property type="entry name" value="SEC-C"/>
    <property type="match status" value="1"/>
</dbReference>
<dbReference type="InterPro" id="IPR036266">
    <property type="entry name" value="SecA_Wing/Scaffold_sf"/>
</dbReference>
<dbReference type="InterPro" id="IPR044722">
    <property type="entry name" value="SecA_SF2_C"/>
</dbReference>
<dbReference type="EMBL" id="CDGJ01000019">
    <property type="protein sequence ID" value="CEJ06258.1"/>
    <property type="molecule type" value="Genomic_DNA"/>
</dbReference>
<evidence type="ECO:0000256" key="10">
    <source>
        <dbReference type="ARBA" id="ARBA00022840"/>
    </source>
</evidence>
<evidence type="ECO:0000313" key="21">
    <source>
        <dbReference type="EMBL" id="CEJ06258.1"/>
    </source>
</evidence>
<dbReference type="PRINTS" id="PR00906">
    <property type="entry name" value="SECA"/>
</dbReference>
<evidence type="ECO:0000256" key="17">
    <source>
        <dbReference type="SAM" id="MobiDB-lite"/>
    </source>
</evidence>
<dbReference type="Gene3D" id="1.10.3060.10">
    <property type="entry name" value="Helical scaffold and wing domains of SecA"/>
    <property type="match status" value="1"/>
</dbReference>
<dbReference type="Gene3D" id="3.40.50.300">
    <property type="entry name" value="P-loop containing nucleotide triphosphate hydrolases"/>
    <property type="match status" value="3"/>
</dbReference>
<dbReference type="HAMAP" id="MF_01382">
    <property type="entry name" value="SecA"/>
    <property type="match status" value="1"/>
</dbReference>
<comment type="caution">
    <text evidence="21">The sequence shown here is derived from an EMBL/GenBank/DDBJ whole genome shotgun (WGS) entry which is preliminary data.</text>
</comment>
<dbReference type="InterPro" id="IPR036670">
    <property type="entry name" value="SecA_X-link_sf"/>
</dbReference>
<evidence type="ECO:0000256" key="12">
    <source>
        <dbReference type="ARBA" id="ARBA00022967"/>
    </source>
</evidence>
<keyword evidence="10 15" id="KW-0067">ATP-binding</keyword>
<dbReference type="NCBIfam" id="NF009538">
    <property type="entry name" value="PRK12904.1"/>
    <property type="match status" value="1"/>
</dbReference>
<organism evidence="21 22">
    <name type="scientific">Acididesulfobacillus acetoxydans</name>
    <dbReference type="NCBI Taxonomy" id="1561005"/>
    <lineage>
        <taxon>Bacteria</taxon>
        <taxon>Bacillati</taxon>
        <taxon>Bacillota</taxon>
        <taxon>Clostridia</taxon>
        <taxon>Eubacteriales</taxon>
        <taxon>Peptococcaceae</taxon>
        <taxon>Acididesulfobacillus</taxon>
    </lineage>
</organism>
<evidence type="ECO:0000256" key="16">
    <source>
        <dbReference type="RuleBase" id="RU003874"/>
    </source>
</evidence>
<dbReference type="InterPro" id="IPR011116">
    <property type="entry name" value="SecA_Wing/Scaffold"/>
</dbReference>
<dbReference type="SUPFAM" id="SSF52540">
    <property type="entry name" value="P-loop containing nucleoside triphosphate hydrolases"/>
    <property type="match status" value="2"/>
</dbReference>
<feature type="binding site" evidence="15">
    <location>
        <position position="87"/>
    </location>
    <ligand>
        <name>ATP</name>
        <dbReference type="ChEBI" id="CHEBI:30616"/>
    </ligand>
</feature>
<feature type="region of interest" description="Disordered" evidence="17">
    <location>
        <begin position="784"/>
        <end position="826"/>
    </location>
</feature>
<dbReference type="CDD" id="cd18803">
    <property type="entry name" value="SF2_C_secA"/>
    <property type="match status" value="1"/>
</dbReference>
<dbReference type="SMART" id="SM00958">
    <property type="entry name" value="SecA_PP_bind"/>
    <property type="match status" value="1"/>
</dbReference>
<keyword evidence="11 15" id="KW-0653">Protein transport</keyword>
<comment type="function">
    <text evidence="15">Part of the Sec protein translocase complex. Interacts with the SecYEG preprotein conducting channel. Has a central role in coupling the hydrolysis of ATP to the transfer of proteins into and across the cell membrane, serving as an ATP-driven molecular motor driving the stepwise translocation of polypeptide chains across the membrane.</text>
</comment>
<dbReference type="PANTHER" id="PTHR30612">
    <property type="entry name" value="SECA INNER MEMBRANE COMPONENT OF SEC PROTEIN SECRETION SYSTEM"/>
    <property type="match status" value="1"/>
</dbReference>
<evidence type="ECO:0000256" key="13">
    <source>
        <dbReference type="ARBA" id="ARBA00023010"/>
    </source>
</evidence>
<name>A0ABM9R9V2_9FIRM</name>
<proteinExistence type="inferred from homology"/>
<keyword evidence="22" id="KW-1185">Reference proteome</keyword>
<evidence type="ECO:0000259" key="18">
    <source>
        <dbReference type="PROSITE" id="PS51192"/>
    </source>
</evidence>
<reference evidence="21" key="1">
    <citation type="submission" date="2014-11" db="EMBL/GenBank/DDBJ databases">
        <authorList>
            <person name="Hornung B.V."/>
        </authorList>
    </citation>
    <scope>NUCLEOTIDE SEQUENCE</scope>
    <source>
        <strain evidence="21">INE</strain>
    </source>
</reference>
<dbReference type="InterPro" id="IPR020937">
    <property type="entry name" value="SecA_CS"/>
</dbReference>
<feature type="domain" description="SecA family profile" evidence="20">
    <location>
        <begin position="3"/>
        <end position="572"/>
    </location>
</feature>
<evidence type="ECO:0000256" key="4">
    <source>
        <dbReference type="ARBA" id="ARBA00022448"/>
    </source>
</evidence>
<dbReference type="InterPro" id="IPR011115">
    <property type="entry name" value="SecA_DEAD"/>
</dbReference>
<keyword evidence="7" id="KW-0479">Metal-binding</keyword>
<dbReference type="InterPro" id="IPR004027">
    <property type="entry name" value="SEC_C_motif"/>
</dbReference>
<dbReference type="InterPro" id="IPR014001">
    <property type="entry name" value="Helicase_ATP-bd"/>
</dbReference>
<gene>
    <name evidence="15" type="primary">secA</name>
    <name evidence="21" type="ORF">DEACI_0706</name>
</gene>
<comment type="subunit">
    <text evidence="15">Monomer and homodimer. Part of the essential Sec protein translocation apparatus which comprises SecA, SecYEG and auxiliary proteins SecDF. Other proteins may also be involved.</text>
</comment>
<dbReference type="InterPro" id="IPR011130">
    <property type="entry name" value="SecA_preprotein_X-link_dom"/>
</dbReference>
<sequence length="836" mass="94887">MSVMGLLSSLLDDNAREIKRYQKKVQVINSLEPSIHALSDEELRDKTVEFRGRLDRGESLDDLLPEAFAVVREAAQRVLGQRHYDVQLIGGMVLHDGRIAEMKTGEGKTLVATLPSYLNALAGDGVHVVTVNDYLARRDSEWMGQIHRFLGLSVGLIVHGLDYDERRESYAADITYGTNNEFGFDYLRDNMVSRPEGLVQRTLNYAIVDEVDSILIDEARTPLIISGEADKPTELYFRVARVIPRLTPETDYHVNEKDRVVTLTEHGVGRVESMLGVENLYDDLHTELAHHVNQALKAHTLFRRDRDYVVKDGEVIIVDEFTGRLMFGRRYSEGLHQAIEAKEGVKVEKESQTLATITFQNYFRMYEKLAGMTGTALTEEPEFKKIYKLDVVEIPTNRPMIREDLPDVVYRTEDGKFKAVVESIVERHAKGQPVLVGTISIEKSERLSQMLETRGVSHQVLNAKFHEKEAQIIAGAGQPGMVTIATNMAGRGTDIVLGEGVPQLGGLHIIGTERHESRRIDNQLRGRAGRQGDPGSSQFFISLEDDLMRLFGSENIMGIMDKLGMDDTVPIASKMITRSIETAQRRVENRNFDIRKNVLEYDDVMNQQREVIYAQRRKVLTGENLKDSIMEMLEKVVADTVNTFGSGSPYPEEWDLESFLEYCDNSFLPDHGLSGEELKQLTKEEVQELLTDKAVELYDRREEEFGPDLMREIERAVMLQVVDSKWMDHLDAMDLLREGIGLRAYGQRDPLVEYRHEGYDMFQGMIDSIQEDIIRYMVRVTPQVREQAPEEPQNLSTNRDEAEPLKPVHTGEKIGRNDPCPCGSGKKYKNCCGAKK</sequence>
<dbReference type="SUPFAM" id="SSF81767">
    <property type="entry name" value="Pre-protein crosslinking domain of SecA"/>
    <property type="match status" value="1"/>
</dbReference>
<evidence type="ECO:0000259" key="20">
    <source>
        <dbReference type="PROSITE" id="PS51196"/>
    </source>
</evidence>
<keyword evidence="13 15" id="KW-0811">Translocation</keyword>
<feature type="binding site" evidence="15">
    <location>
        <position position="494"/>
    </location>
    <ligand>
        <name>ATP</name>
        <dbReference type="ChEBI" id="CHEBI:30616"/>
    </ligand>
</feature>
<dbReference type="SMART" id="SM00957">
    <property type="entry name" value="SecA_DEAD"/>
    <property type="match status" value="1"/>
</dbReference>
<accession>A0ABM9R9V2</accession>
<keyword evidence="5 15" id="KW-1003">Cell membrane</keyword>
<dbReference type="InterPro" id="IPR001650">
    <property type="entry name" value="Helicase_C-like"/>
</dbReference>
<evidence type="ECO:0000256" key="6">
    <source>
        <dbReference type="ARBA" id="ARBA00022490"/>
    </source>
</evidence>
<dbReference type="Pfam" id="PF21090">
    <property type="entry name" value="P-loop_SecA"/>
    <property type="match status" value="2"/>
</dbReference>
<keyword evidence="14 15" id="KW-0472">Membrane</keyword>
<dbReference type="NCBIfam" id="NF006630">
    <property type="entry name" value="PRK09200.1"/>
    <property type="match status" value="1"/>
</dbReference>
<feature type="domain" description="Helicase ATP-binding" evidence="18">
    <location>
        <begin position="89"/>
        <end position="247"/>
    </location>
</feature>
<evidence type="ECO:0000256" key="7">
    <source>
        <dbReference type="ARBA" id="ARBA00022723"/>
    </source>
</evidence>
<keyword evidence="12 15" id="KW-1278">Translocase</keyword>
<evidence type="ECO:0000259" key="19">
    <source>
        <dbReference type="PROSITE" id="PS51194"/>
    </source>
</evidence>
<keyword evidence="9" id="KW-0862">Zinc</keyword>
<protein>
    <recommendedName>
        <fullName evidence="15 16">Protein translocase subunit SecA</fullName>
        <ecNumber evidence="15">7.4.2.8</ecNumber>
    </recommendedName>
</protein>
<dbReference type="PROSITE" id="PS01312">
    <property type="entry name" value="SECA"/>
    <property type="match status" value="1"/>
</dbReference>
<dbReference type="PANTHER" id="PTHR30612:SF0">
    <property type="entry name" value="CHLOROPLAST PROTEIN-TRANSPORTING ATPASE"/>
    <property type="match status" value="1"/>
</dbReference>
<comment type="catalytic activity">
    <reaction evidence="15">
        <text>ATP + H2O + cellular proteinSide 1 = ADP + phosphate + cellular proteinSide 2.</text>
        <dbReference type="EC" id="7.4.2.8"/>
    </reaction>
</comment>
<evidence type="ECO:0000313" key="22">
    <source>
        <dbReference type="Proteomes" id="UP001071230"/>
    </source>
</evidence>
<evidence type="ECO:0000256" key="5">
    <source>
        <dbReference type="ARBA" id="ARBA00022475"/>
    </source>
</evidence>
<evidence type="ECO:0000256" key="15">
    <source>
        <dbReference type="HAMAP-Rule" id="MF_01382"/>
    </source>
</evidence>